<evidence type="ECO:0000259" key="2">
    <source>
        <dbReference type="Pfam" id="PF02374"/>
    </source>
</evidence>
<gene>
    <name evidence="3" type="ORF">S06H3_14896</name>
</gene>
<comment type="caution">
    <text evidence="3">The sequence shown here is derived from an EMBL/GenBank/DDBJ whole genome shotgun (WGS) entry which is preliminary data.</text>
</comment>
<accession>X1MIB0</accession>
<dbReference type="SUPFAM" id="SSF52540">
    <property type="entry name" value="P-loop containing nucleoside triphosphate hydrolases"/>
    <property type="match status" value="1"/>
</dbReference>
<dbReference type="AlphaFoldDB" id="X1MIB0"/>
<dbReference type="Gene3D" id="3.40.50.300">
    <property type="entry name" value="P-loop containing nucleotide triphosphate hydrolases"/>
    <property type="match status" value="1"/>
</dbReference>
<evidence type="ECO:0000313" key="3">
    <source>
        <dbReference type="EMBL" id="GAI06094.1"/>
    </source>
</evidence>
<dbReference type="Pfam" id="PF02374">
    <property type="entry name" value="ArsA_ATPase"/>
    <property type="match status" value="1"/>
</dbReference>
<sequence length="199" mass="22716">MEMKDIVMFCGKGGVGKTTCAAATALHYSTEGKKTLIISTDFTPSLRDIFEIDGGEKPAKIVDGLYLDEIGYNEIVRLWDRKFGPEVYGVFSTIVDIGYEEFVAFVATIMPGIRDEFMVDYIRELSESREYERIVWDTAPAGQTLGLLRMPSIVNEHLKPAPRVYSRLKTSRRTKRSVLDVIKGWEELSNRDMEFLRRD</sequence>
<evidence type="ECO:0000256" key="1">
    <source>
        <dbReference type="ARBA" id="ARBA00011040"/>
    </source>
</evidence>
<feature type="non-terminal residue" evidence="3">
    <location>
        <position position="199"/>
    </location>
</feature>
<dbReference type="EMBL" id="BARV01007304">
    <property type="protein sequence ID" value="GAI06094.1"/>
    <property type="molecule type" value="Genomic_DNA"/>
</dbReference>
<dbReference type="GO" id="GO:0016887">
    <property type="term" value="F:ATP hydrolysis activity"/>
    <property type="evidence" value="ECO:0007669"/>
    <property type="project" value="InterPro"/>
</dbReference>
<dbReference type="InterPro" id="IPR016300">
    <property type="entry name" value="ATPase_ArsA/GET3"/>
</dbReference>
<dbReference type="CDD" id="cd02035">
    <property type="entry name" value="ArsA"/>
    <property type="match status" value="1"/>
</dbReference>
<reference evidence="3" key="1">
    <citation type="journal article" date="2014" name="Front. Microbiol.">
        <title>High frequency of phylogenetically diverse reductive dehalogenase-homologous genes in deep subseafloor sedimentary metagenomes.</title>
        <authorList>
            <person name="Kawai M."/>
            <person name="Futagami T."/>
            <person name="Toyoda A."/>
            <person name="Takaki Y."/>
            <person name="Nishi S."/>
            <person name="Hori S."/>
            <person name="Arai W."/>
            <person name="Tsubouchi T."/>
            <person name="Morono Y."/>
            <person name="Uchiyama I."/>
            <person name="Ito T."/>
            <person name="Fujiyama A."/>
            <person name="Inagaki F."/>
            <person name="Takami H."/>
        </authorList>
    </citation>
    <scope>NUCLEOTIDE SEQUENCE</scope>
    <source>
        <strain evidence="3">Expedition CK06-06</strain>
    </source>
</reference>
<dbReference type="PANTHER" id="PTHR10803:SF3">
    <property type="entry name" value="ATPASE GET3"/>
    <property type="match status" value="1"/>
</dbReference>
<dbReference type="InterPro" id="IPR025723">
    <property type="entry name" value="ArsA/GET3_ATPase-like"/>
</dbReference>
<name>X1MIB0_9ZZZZ</name>
<dbReference type="PANTHER" id="PTHR10803">
    <property type="entry name" value="ARSENICAL PUMP-DRIVING ATPASE ARSENITE-TRANSLOCATING ATPASE"/>
    <property type="match status" value="1"/>
</dbReference>
<proteinExistence type="inferred from homology"/>
<dbReference type="InterPro" id="IPR027417">
    <property type="entry name" value="P-loop_NTPase"/>
</dbReference>
<dbReference type="GO" id="GO:0005524">
    <property type="term" value="F:ATP binding"/>
    <property type="evidence" value="ECO:0007669"/>
    <property type="project" value="InterPro"/>
</dbReference>
<comment type="similarity">
    <text evidence="1">Belongs to the arsA ATPase family.</text>
</comment>
<protein>
    <recommendedName>
        <fullName evidence="2">ArsA/GET3 Anion-transporting ATPase-like domain-containing protein</fullName>
    </recommendedName>
</protein>
<organism evidence="3">
    <name type="scientific">marine sediment metagenome</name>
    <dbReference type="NCBI Taxonomy" id="412755"/>
    <lineage>
        <taxon>unclassified sequences</taxon>
        <taxon>metagenomes</taxon>
        <taxon>ecological metagenomes</taxon>
    </lineage>
</organism>
<feature type="domain" description="ArsA/GET3 Anion-transporting ATPase-like" evidence="2">
    <location>
        <begin position="6"/>
        <end position="167"/>
    </location>
</feature>